<reference evidence="1" key="1">
    <citation type="journal article" date="2017" name="Proc. Natl. Acad. Sci. U.S.A.">
        <title>Comparative genomics uncovers the prolific and distinctive metabolic potential of the cyanobacterial genus Moorea.</title>
        <authorList>
            <person name="Leao T."/>
            <person name="Castelao G."/>
            <person name="Korobeynikov A."/>
            <person name="Monroe E.A."/>
            <person name="Podell S."/>
            <person name="Glukhov E."/>
            <person name="Allen E.E."/>
            <person name="Gerwick W.H."/>
            <person name="Gerwick L."/>
        </authorList>
    </citation>
    <scope>NUCLEOTIDE SEQUENCE</scope>
    <source>
        <strain evidence="1">JHB</strain>
    </source>
</reference>
<name>A0A1D9G3R9_MOOP1</name>
<dbReference type="AlphaFoldDB" id="A0A1D9G3R9"/>
<dbReference type="InterPro" id="IPR036412">
    <property type="entry name" value="HAD-like_sf"/>
</dbReference>
<accession>A0A1D9G3R9</accession>
<dbReference type="GO" id="GO:0016787">
    <property type="term" value="F:hydrolase activity"/>
    <property type="evidence" value="ECO:0007669"/>
    <property type="project" value="UniProtKB-KW"/>
</dbReference>
<reference evidence="1" key="2">
    <citation type="submission" date="2022-10" db="EMBL/GenBank/DDBJ databases">
        <authorList>
            <person name="Ngo T.-E."/>
        </authorList>
    </citation>
    <scope>NUCLEOTIDE SEQUENCE</scope>
    <source>
        <strain evidence="1">JHB</strain>
    </source>
</reference>
<dbReference type="Proteomes" id="UP000176944">
    <property type="component" value="Chromosome"/>
</dbReference>
<proteinExistence type="predicted"/>
<protein>
    <submittedName>
        <fullName evidence="1">HAD-IA family hydrolase</fullName>
    </submittedName>
</protein>
<sequence length="80" mass="9000">MSDMYLPLSVIKKILRSSGYDESDKVFLSSAIGKTKFTGDIYPYVVEQLGCNPEDILHIGDNYHSDVLNTKANGLLSYFY</sequence>
<gene>
    <name evidence="1" type="ORF">BJP36_22650</name>
</gene>
<dbReference type="SUPFAM" id="SSF56784">
    <property type="entry name" value="HAD-like"/>
    <property type="match status" value="1"/>
</dbReference>
<dbReference type="InterPro" id="IPR006439">
    <property type="entry name" value="HAD-SF_hydro_IA"/>
</dbReference>
<dbReference type="EMBL" id="CP017708">
    <property type="protein sequence ID" value="AOY82287.2"/>
    <property type="molecule type" value="Genomic_DNA"/>
</dbReference>
<dbReference type="InterPro" id="IPR023214">
    <property type="entry name" value="HAD_sf"/>
</dbReference>
<organism evidence="1">
    <name type="scientific">Moorena producens (strain JHB)</name>
    <dbReference type="NCBI Taxonomy" id="1454205"/>
    <lineage>
        <taxon>Bacteria</taxon>
        <taxon>Bacillati</taxon>
        <taxon>Cyanobacteriota</taxon>
        <taxon>Cyanophyceae</taxon>
        <taxon>Coleofasciculales</taxon>
        <taxon>Coleofasciculaceae</taxon>
        <taxon>Moorena</taxon>
    </lineage>
</organism>
<evidence type="ECO:0000313" key="1">
    <source>
        <dbReference type="EMBL" id="AOY82287.2"/>
    </source>
</evidence>
<dbReference type="Gene3D" id="3.40.50.1000">
    <property type="entry name" value="HAD superfamily/HAD-like"/>
    <property type="match status" value="1"/>
</dbReference>
<dbReference type="NCBIfam" id="TIGR01549">
    <property type="entry name" value="HAD-SF-IA-v1"/>
    <property type="match status" value="1"/>
</dbReference>
<keyword evidence="1" id="KW-0378">Hydrolase</keyword>